<reference evidence="1 2" key="1">
    <citation type="submission" date="2020-03" db="EMBL/GenBank/DDBJ databases">
        <title>Whole genome sequencing of clinical and environmental type strains of Ochrobactrum.</title>
        <authorList>
            <person name="Dharne M."/>
        </authorList>
    </citation>
    <scope>NUCLEOTIDE SEQUENCE [LARGE SCALE GENOMIC DNA]</scope>
    <source>
        <strain evidence="1 2">CIP 109452</strain>
    </source>
</reference>
<accession>A0ABX1DQ71</accession>
<gene>
    <name evidence="1" type="ORF">HED55_22815</name>
</gene>
<proteinExistence type="predicted"/>
<name>A0ABX1DQ71_9HYPH</name>
<comment type="caution">
    <text evidence="1">The sequence shown here is derived from an EMBL/GenBank/DDBJ whole genome shotgun (WGS) entry which is preliminary data.</text>
</comment>
<dbReference type="Proteomes" id="UP000704467">
    <property type="component" value="Unassembled WGS sequence"/>
</dbReference>
<evidence type="ECO:0000313" key="1">
    <source>
        <dbReference type="EMBL" id="NKC04981.1"/>
    </source>
</evidence>
<evidence type="ECO:0000313" key="2">
    <source>
        <dbReference type="Proteomes" id="UP000704467"/>
    </source>
</evidence>
<organism evidence="1 2">
    <name type="scientific">Brucella haematophila</name>
    <dbReference type="NCBI Taxonomy" id="419474"/>
    <lineage>
        <taxon>Bacteria</taxon>
        <taxon>Pseudomonadati</taxon>
        <taxon>Pseudomonadota</taxon>
        <taxon>Alphaproteobacteria</taxon>
        <taxon>Hyphomicrobiales</taxon>
        <taxon>Brucellaceae</taxon>
        <taxon>Brucella/Ochrobactrum group</taxon>
        <taxon>Brucella</taxon>
    </lineage>
</organism>
<sequence length="134" mass="14847">MSEAVFKCLGDILDGDLIGHRLVDPIRFQLRTDSFGPFLCRFAFLLITLAGVTRRARRLATDSVATISAGDPMTSASLSAFSTSFIWRIVLRIFRKSFSISALMRYIGMRGSSSISRRFWYCSAVMPSAAASSF</sequence>
<evidence type="ECO:0008006" key="3">
    <source>
        <dbReference type="Google" id="ProtNLM"/>
    </source>
</evidence>
<protein>
    <recommendedName>
        <fullName evidence="3">Transposase</fullName>
    </recommendedName>
</protein>
<keyword evidence="2" id="KW-1185">Reference proteome</keyword>
<dbReference type="EMBL" id="JAAVLN010000003">
    <property type="protein sequence ID" value="NKC04981.1"/>
    <property type="molecule type" value="Genomic_DNA"/>
</dbReference>